<keyword evidence="7 8" id="KW-0472">Membrane</keyword>
<feature type="transmembrane region" description="Helical" evidence="8">
    <location>
        <begin position="269"/>
        <end position="289"/>
    </location>
</feature>
<dbReference type="GO" id="GO:0016763">
    <property type="term" value="F:pentosyltransferase activity"/>
    <property type="evidence" value="ECO:0007669"/>
    <property type="project" value="TreeGrafter"/>
</dbReference>
<gene>
    <name evidence="10" type="ORF">EV379_1456</name>
</gene>
<evidence type="ECO:0000256" key="7">
    <source>
        <dbReference type="ARBA" id="ARBA00023136"/>
    </source>
</evidence>
<protein>
    <submittedName>
        <fullName evidence="10">Mannosyltransferase</fullName>
    </submittedName>
</protein>
<dbReference type="RefSeq" id="WP_130505531.1">
    <property type="nucleotide sequence ID" value="NZ_SHLC01000001.1"/>
</dbReference>
<feature type="transmembrane region" description="Helical" evidence="8">
    <location>
        <begin position="176"/>
        <end position="203"/>
    </location>
</feature>
<comment type="subcellular location">
    <subcellularLocation>
        <location evidence="1">Cell membrane</location>
        <topology evidence="1">Multi-pass membrane protein</topology>
    </subcellularLocation>
</comment>
<dbReference type="GO" id="GO:0005886">
    <property type="term" value="C:plasma membrane"/>
    <property type="evidence" value="ECO:0007669"/>
    <property type="project" value="UniProtKB-SubCell"/>
</dbReference>
<evidence type="ECO:0000256" key="5">
    <source>
        <dbReference type="ARBA" id="ARBA00022692"/>
    </source>
</evidence>
<keyword evidence="5 8" id="KW-0812">Transmembrane</keyword>
<comment type="caution">
    <text evidence="10">The sequence shown here is derived from an EMBL/GenBank/DDBJ whole genome shotgun (WGS) entry which is preliminary data.</text>
</comment>
<reference evidence="10 11" key="1">
    <citation type="submission" date="2019-02" db="EMBL/GenBank/DDBJ databases">
        <title>Sequencing the genomes of 1000 actinobacteria strains.</title>
        <authorList>
            <person name="Klenk H.-P."/>
        </authorList>
    </citation>
    <scope>NUCLEOTIDE SEQUENCE [LARGE SCALE GENOMIC DNA]</scope>
    <source>
        <strain evidence="10 11">DSM 18319</strain>
    </source>
</reference>
<dbReference type="PANTHER" id="PTHR33908">
    <property type="entry name" value="MANNOSYLTRANSFERASE YKCB-RELATED"/>
    <property type="match status" value="1"/>
</dbReference>
<dbReference type="PANTHER" id="PTHR33908:SF3">
    <property type="entry name" value="UNDECAPRENYL PHOSPHATE-ALPHA-4-AMINO-4-DEOXY-L-ARABINOSE ARABINOSYL TRANSFERASE"/>
    <property type="match status" value="1"/>
</dbReference>
<evidence type="ECO:0000256" key="1">
    <source>
        <dbReference type="ARBA" id="ARBA00004651"/>
    </source>
</evidence>
<dbReference type="AlphaFoldDB" id="A0A4Q8AKW3"/>
<feature type="transmembrane region" description="Helical" evidence="8">
    <location>
        <begin position="215"/>
        <end position="237"/>
    </location>
</feature>
<proteinExistence type="predicted"/>
<feature type="transmembrane region" description="Helical" evidence="8">
    <location>
        <begin position="150"/>
        <end position="169"/>
    </location>
</feature>
<feature type="transmembrane region" description="Helical" evidence="8">
    <location>
        <begin position="325"/>
        <end position="343"/>
    </location>
</feature>
<dbReference type="Pfam" id="PF13231">
    <property type="entry name" value="PMT_2"/>
    <property type="match status" value="1"/>
</dbReference>
<evidence type="ECO:0000256" key="4">
    <source>
        <dbReference type="ARBA" id="ARBA00022679"/>
    </source>
</evidence>
<keyword evidence="2" id="KW-1003">Cell membrane</keyword>
<dbReference type="EMBL" id="SHLC01000001">
    <property type="protein sequence ID" value="RZU65134.1"/>
    <property type="molecule type" value="Genomic_DNA"/>
</dbReference>
<keyword evidence="4 10" id="KW-0808">Transferase</keyword>
<evidence type="ECO:0000256" key="3">
    <source>
        <dbReference type="ARBA" id="ARBA00022676"/>
    </source>
</evidence>
<evidence type="ECO:0000313" key="11">
    <source>
        <dbReference type="Proteomes" id="UP000291483"/>
    </source>
</evidence>
<feature type="transmembrane region" description="Helical" evidence="8">
    <location>
        <begin position="295"/>
        <end position="313"/>
    </location>
</feature>
<feature type="transmembrane region" description="Helical" evidence="8">
    <location>
        <begin position="105"/>
        <end position="138"/>
    </location>
</feature>
<dbReference type="OrthoDB" id="5318634at2"/>
<keyword evidence="6 8" id="KW-1133">Transmembrane helix</keyword>
<evidence type="ECO:0000256" key="2">
    <source>
        <dbReference type="ARBA" id="ARBA00022475"/>
    </source>
</evidence>
<dbReference type="Proteomes" id="UP000291483">
    <property type="component" value="Unassembled WGS sequence"/>
</dbReference>
<dbReference type="GO" id="GO:0010041">
    <property type="term" value="P:response to iron(III) ion"/>
    <property type="evidence" value="ECO:0007669"/>
    <property type="project" value="TreeGrafter"/>
</dbReference>
<evidence type="ECO:0000256" key="6">
    <source>
        <dbReference type="ARBA" id="ARBA00022989"/>
    </source>
</evidence>
<evidence type="ECO:0000259" key="9">
    <source>
        <dbReference type="Pfam" id="PF13231"/>
    </source>
</evidence>
<feature type="transmembrane region" description="Helical" evidence="8">
    <location>
        <begin position="349"/>
        <end position="367"/>
    </location>
</feature>
<dbReference type="InterPro" id="IPR050297">
    <property type="entry name" value="LipidA_mod_glycosyltrf_83"/>
</dbReference>
<accession>A0A4Q8AKW3</accession>
<dbReference type="GO" id="GO:0009103">
    <property type="term" value="P:lipopolysaccharide biosynthetic process"/>
    <property type="evidence" value="ECO:0007669"/>
    <property type="project" value="UniProtKB-ARBA"/>
</dbReference>
<keyword evidence="3 10" id="KW-0328">Glycosyltransferase</keyword>
<keyword evidence="11" id="KW-1185">Reference proteome</keyword>
<name>A0A4Q8AKW3_9MICO</name>
<dbReference type="InterPro" id="IPR038731">
    <property type="entry name" value="RgtA/B/C-like"/>
</dbReference>
<evidence type="ECO:0000313" key="10">
    <source>
        <dbReference type="EMBL" id="RZU65134.1"/>
    </source>
</evidence>
<feature type="transmembrane region" description="Helical" evidence="8">
    <location>
        <begin position="29"/>
        <end position="48"/>
    </location>
</feature>
<organism evidence="10 11">
    <name type="scientific">Microterricola gilva</name>
    <dbReference type="NCBI Taxonomy" id="393267"/>
    <lineage>
        <taxon>Bacteria</taxon>
        <taxon>Bacillati</taxon>
        <taxon>Actinomycetota</taxon>
        <taxon>Actinomycetes</taxon>
        <taxon>Micrococcales</taxon>
        <taxon>Microbacteriaceae</taxon>
        <taxon>Microterricola</taxon>
    </lineage>
</organism>
<feature type="domain" description="Glycosyltransferase RgtA/B/C/D-like" evidence="9">
    <location>
        <begin position="86"/>
        <end position="234"/>
    </location>
</feature>
<evidence type="ECO:0000256" key="8">
    <source>
        <dbReference type="SAM" id="Phobius"/>
    </source>
</evidence>
<sequence length="501" mass="54441">MQSAPIALERAPRLQRRRRTQAPDRRNRAAGLVGLFAFAVSLAGAWIPSYWFDEVATLMASRLSWTELFAFTRHIDVVHLAYYSLMKLWSGAFGESELATRSFSALAIGAAAAGLVVLASALTSVHVGVISGVVFAILPHTTFIGVEARSYALSAAIAVWSTVILLLALRSTRRRWWLVYAAVMTVGVYIFLYSILMLVAHGVYLVRHHRVRRQLLPWLVTAALVTLAALPLIWAGLDQKGQISWIAYEPTRDLWALLTEPAFQLSRDVAALACVAALLIALCFARRLSGGRRRLAGLALAWFFMPLLVLLMADAAVGSVFTPRYLSFAVPAVAVLLAIAFTLTPLKPVAWLLVLGLALACLPGYLAQRAPLAKNHGSDLAQIADHIEENALPGDGIFLDDPDFGNTQPRLALSGYPAAFANTRDVAFTRSFSTTGGFSDITRDLEWLGDGLDGIDRLWVVTAGEPGSPEARSARLVLGSQGFVDVSETETNLSTIVLFER</sequence>